<keyword evidence="2" id="KW-0547">Nucleotide-binding</keyword>
<dbReference type="InterPro" id="IPR014729">
    <property type="entry name" value="Rossmann-like_a/b/a_fold"/>
</dbReference>
<evidence type="ECO:0000256" key="5">
    <source>
        <dbReference type="ARBA" id="ARBA00022840"/>
    </source>
</evidence>
<proteinExistence type="predicted"/>
<evidence type="ECO:0000256" key="4">
    <source>
        <dbReference type="ARBA" id="ARBA00022755"/>
    </source>
</evidence>
<evidence type="ECO:0000313" key="7">
    <source>
        <dbReference type="EMBL" id="KAK4014403.1"/>
    </source>
</evidence>
<evidence type="ECO:0000259" key="6">
    <source>
        <dbReference type="Pfam" id="PF00117"/>
    </source>
</evidence>
<organism evidence="7 8">
    <name type="scientific">Daphnia magna</name>
    <dbReference type="NCBI Taxonomy" id="35525"/>
    <lineage>
        <taxon>Eukaryota</taxon>
        <taxon>Metazoa</taxon>
        <taxon>Ecdysozoa</taxon>
        <taxon>Arthropoda</taxon>
        <taxon>Crustacea</taxon>
        <taxon>Branchiopoda</taxon>
        <taxon>Diplostraca</taxon>
        <taxon>Cladocera</taxon>
        <taxon>Anomopoda</taxon>
        <taxon>Daphniidae</taxon>
        <taxon>Daphnia</taxon>
    </lineage>
</organism>
<name>A0ABQ9ZNB3_9CRUS</name>
<dbReference type="PANTHER" id="PTHR11922:SF2">
    <property type="entry name" value="GMP SYNTHASE [GLUTAMINE-HYDROLYZING]"/>
    <property type="match status" value="1"/>
</dbReference>
<keyword evidence="1" id="KW-0436">Ligase</keyword>
<dbReference type="SUPFAM" id="SSF54810">
    <property type="entry name" value="GMP synthetase C-terminal dimerisation domain"/>
    <property type="match status" value="1"/>
</dbReference>
<keyword evidence="8" id="KW-1185">Reference proteome</keyword>
<dbReference type="Gene3D" id="3.40.50.880">
    <property type="match status" value="1"/>
</dbReference>
<keyword evidence="4" id="KW-0658">Purine biosynthesis</keyword>
<protein>
    <recommendedName>
        <fullName evidence="6">Glutamine amidotransferase domain-containing protein</fullName>
    </recommendedName>
</protein>
<dbReference type="PROSITE" id="PS51273">
    <property type="entry name" value="GATASE_TYPE_1"/>
    <property type="match status" value="1"/>
</dbReference>
<sequence length="282" mass="32016">MLLCMQLLNKESGLETWLMVLLTHGESVDKVAEGLRCVASQNLHIISTIADTERRLNGVQFDPEIDLTENGRKMLHNFLFDIRGLQRGFTMEKREQQYIDYVRRTVGRNKIDSDRTLSDSSPPDEVRRVLGRELGLPAELLERHPFPGPGLSIRIIYAGELFMEADFGETQVLIRLMVDYANMAAKDHVLLNRIEIASSEEGRLILEELSSSNQYVATLLSICIVGVQGACRTYSYCVALSSDQTQPNWNDLATYARLIPRTYNIHAHLSEVMGQLVFRRTN</sequence>
<dbReference type="Pfam" id="PF00117">
    <property type="entry name" value="GATase"/>
    <property type="match status" value="1"/>
</dbReference>
<dbReference type="EMBL" id="JAOYFB010000004">
    <property type="protein sequence ID" value="KAK4014403.1"/>
    <property type="molecule type" value="Genomic_DNA"/>
</dbReference>
<dbReference type="Gene3D" id="3.30.300.10">
    <property type="match status" value="1"/>
</dbReference>
<keyword evidence="3" id="KW-0332">GMP biosynthesis</keyword>
<dbReference type="Gene3D" id="3.40.50.620">
    <property type="entry name" value="HUPs"/>
    <property type="match status" value="1"/>
</dbReference>
<evidence type="ECO:0000256" key="3">
    <source>
        <dbReference type="ARBA" id="ARBA00022749"/>
    </source>
</evidence>
<keyword evidence="5" id="KW-0067">ATP-binding</keyword>
<accession>A0ABQ9ZNB3</accession>
<evidence type="ECO:0000256" key="1">
    <source>
        <dbReference type="ARBA" id="ARBA00022598"/>
    </source>
</evidence>
<dbReference type="Proteomes" id="UP001234178">
    <property type="component" value="Unassembled WGS sequence"/>
</dbReference>
<reference evidence="7 8" key="1">
    <citation type="journal article" date="2023" name="Nucleic Acids Res.">
        <title>The hologenome of Daphnia magna reveals possible DNA methylation and microbiome-mediated evolution of the host genome.</title>
        <authorList>
            <person name="Chaturvedi A."/>
            <person name="Li X."/>
            <person name="Dhandapani V."/>
            <person name="Marshall H."/>
            <person name="Kissane S."/>
            <person name="Cuenca-Cambronero M."/>
            <person name="Asole G."/>
            <person name="Calvet F."/>
            <person name="Ruiz-Romero M."/>
            <person name="Marangio P."/>
            <person name="Guigo R."/>
            <person name="Rago D."/>
            <person name="Mirbahai L."/>
            <person name="Eastwood N."/>
            <person name="Colbourne J.K."/>
            <person name="Zhou J."/>
            <person name="Mallon E."/>
            <person name="Orsini L."/>
        </authorList>
    </citation>
    <scope>NUCLEOTIDE SEQUENCE [LARGE SCALE GENOMIC DNA]</scope>
    <source>
        <strain evidence="7">LRV0_1</strain>
    </source>
</reference>
<evidence type="ECO:0000313" key="8">
    <source>
        <dbReference type="Proteomes" id="UP001234178"/>
    </source>
</evidence>
<dbReference type="InterPro" id="IPR017926">
    <property type="entry name" value="GATASE"/>
</dbReference>
<evidence type="ECO:0000256" key="2">
    <source>
        <dbReference type="ARBA" id="ARBA00022741"/>
    </source>
</evidence>
<gene>
    <name evidence="7" type="ORF">OUZ56_026926</name>
</gene>
<dbReference type="SUPFAM" id="SSF52317">
    <property type="entry name" value="Class I glutamine amidotransferase-like"/>
    <property type="match status" value="1"/>
</dbReference>
<comment type="caution">
    <text evidence="7">The sequence shown here is derived from an EMBL/GenBank/DDBJ whole genome shotgun (WGS) entry which is preliminary data.</text>
</comment>
<dbReference type="PANTHER" id="PTHR11922">
    <property type="entry name" value="GMP SYNTHASE-RELATED"/>
    <property type="match status" value="1"/>
</dbReference>
<feature type="domain" description="Glutamine amidotransferase" evidence="6">
    <location>
        <begin position="14"/>
        <end position="81"/>
    </location>
</feature>
<dbReference type="InterPro" id="IPR029062">
    <property type="entry name" value="Class_I_gatase-like"/>
</dbReference>